<evidence type="ECO:0000256" key="2">
    <source>
        <dbReference type="ARBA" id="ARBA00022679"/>
    </source>
</evidence>
<evidence type="ECO:0000256" key="4">
    <source>
        <dbReference type="SAM" id="MobiDB-lite"/>
    </source>
</evidence>
<evidence type="ECO:0008006" key="7">
    <source>
        <dbReference type="Google" id="ProtNLM"/>
    </source>
</evidence>
<evidence type="ECO:0000313" key="5">
    <source>
        <dbReference type="EMBL" id="CAJ1930265.1"/>
    </source>
</evidence>
<evidence type="ECO:0000256" key="3">
    <source>
        <dbReference type="ARBA" id="ARBA00022691"/>
    </source>
</evidence>
<dbReference type="GO" id="GO:0016433">
    <property type="term" value="F:rRNA (adenine) methyltransferase activity"/>
    <property type="evidence" value="ECO:0007669"/>
    <property type="project" value="TreeGrafter"/>
</dbReference>
<reference evidence="5" key="1">
    <citation type="submission" date="2023-08" db="EMBL/GenBank/DDBJ databases">
        <authorList>
            <person name="Audoor S."/>
            <person name="Bilcke G."/>
        </authorList>
    </citation>
    <scope>NUCLEOTIDE SEQUENCE</scope>
</reference>
<dbReference type="PANTHER" id="PTHR21008">
    <property type="entry name" value="S-ADENOSYLMETHIONINE SENSOR UPSTREAM OF MTORC1-RELATED"/>
    <property type="match status" value="1"/>
</dbReference>
<dbReference type="SUPFAM" id="SSF53335">
    <property type="entry name" value="S-adenosyl-L-methionine-dependent methyltransferases"/>
    <property type="match status" value="1"/>
</dbReference>
<dbReference type="GO" id="GO:0005730">
    <property type="term" value="C:nucleolus"/>
    <property type="evidence" value="ECO:0007669"/>
    <property type="project" value="TreeGrafter"/>
</dbReference>
<protein>
    <recommendedName>
        <fullName evidence="7">25S rRNA adenine-N(1) methyltransferase</fullName>
    </recommendedName>
</protein>
<feature type="compositionally biased region" description="Basic residues" evidence="4">
    <location>
        <begin position="113"/>
        <end position="122"/>
    </location>
</feature>
<dbReference type="InterPro" id="IPR021867">
    <property type="entry name" value="Bmt2/SAMTOR"/>
</dbReference>
<feature type="compositionally biased region" description="Basic and acidic residues" evidence="4">
    <location>
        <begin position="101"/>
        <end position="110"/>
    </location>
</feature>
<accession>A0AAD2CFN4</accession>
<keyword evidence="6" id="KW-1185">Reference proteome</keyword>
<name>A0AAD2CFN4_9STRA</name>
<dbReference type="Gene3D" id="3.40.50.150">
    <property type="entry name" value="Vaccinia Virus protein VP39"/>
    <property type="match status" value="1"/>
</dbReference>
<keyword evidence="3" id="KW-0949">S-adenosyl-L-methionine</keyword>
<gene>
    <name evidence="5" type="ORF">CYCCA115_LOCUS1883</name>
</gene>
<dbReference type="Proteomes" id="UP001295423">
    <property type="component" value="Unassembled WGS sequence"/>
</dbReference>
<keyword evidence="1" id="KW-0489">Methyltransferase</keyword>
<keyword evidence="2" id="KW-0808">Transferase</keyword>
<dbReference type="InterPro" id="IPR029063">
    <property type="entry name" value="SAM-dependent_MTases_sf"/>
</dbReference>
<evidence type="ECO:0000256" key="1">
    <source>
        <dbReference type="ARBA" id="ARBA00022603"/>
    </source>
</evidence>
<dbReference type="EMBL" id="CAKOGP040000113">
    <property type="protein sequence ID" value="CAJ1930265.1"/>
    <property type="molecule type" value="Genomic_DNA"/>
</dbReference>
<evidence type="ECO:0000313" key="6">
    <source>
        <dbReference type="Proteomes" id="UP001295423"/>
    </source>
</evidence>
<proteinExistence type="predicted"/>
<organism evidence="5 6">
    <name type="scientific">Cylindrotheca closterium</name>
    <dbReference type="NCBI Taxonomy" id="2856"/>
    <lineage>
        <taxon>Eukaryota</taxon>
        <taxon>Sar</taxon>
        <taxon>Stramenopiles</taxon>
        <taxon>Ochrophyta</taxon>
        <taxon>Bacillariophyta</taxon>
        <taxon>Bacillariophyceae</taxon>
        <taxon>Bacillariophycidae</taxon>
        <taxon>Bacillariales</taxon>
        <taxon>Bacillariaceae</taxon>
        <taxon>Cylindrotheca</taxon>
    </lineage>
</organism>
<dbReference type="Pfam" id="PF11968">
    <property type="entry name" value="Bmt2"/>
    <property type="match status" value="1"/>
</dbReference>
<comment type="caution">
    <text evidence="5">The sequence shown here is derived from an EMBL/GenBank/DDBJ whole genome shotgun (WGS) entry which is preliminary data.</text>
</comment>
<dbReference type="CDD" id="cd02440">
    <property type="entry name" value="AdoMet_MTases"/>
    <property type="match status" value="1"/>
</dbReference>
<feature type="region of interest" description="Disordered" evidence="4">
    <location>
        <begin position="101"/>
        <end position="122"/>
    </location>
</feature>
<sequence>MPNRKRKPIPLAPKPAIMRSRKKARQVTTLFHKLTRERDHALAQKNTAEVTRLDRQLEEMGGREEYQRASQLSTSFHSTSKWVIGGLARFGWLHGIPVVETTKKDGDEGPQKVGKKGKKRRRPTRLLEVGAINAELLDAAEQKEVADGNAVAKPKYNLSVRAIDIHSMDKRIEEQDFLKIPFASSVTEERYDVIVCSMVLNCVTTPMDRGKMCARLYHHLRPGGRLFLTIPKFCLTKSAFLTPELFLELLGEKGVGFEIEETKESPRVSFFICRRPEEPRTATLNKLWTKQIVRRKGKKFPNQFSVILSESYILDS</sequence>
<dbReference type="PANTHER" id="PTHR21008:SF1">
    <property type="entry name" value="25S RRNA (ADENINE(2142)-N(1))-METHYLTRANSFERASE"/>
    <property type="match status" value="1"/>
</dbReference>
<dbReference type="AlphaFoldDB" id="A0AAD2CFN4"/>